<feature type="region of interest" description="Disordered" evidence="9">
    <location>
        <begin position="502"/>
        <end position="522"/>
    </location>
</feature>
<dbReference type="GO" id="GO:0016579">
    <property type="term" value="P:protein deubiquitination"/>
    <property type="evidence" value="ECO:0007669"/>
    <property type="project" value="InterPro"/>
</dbReference>
<feature type="domain" description="Ubiquitin-like" evidence="10">
    <location>
        <begin position="541"/>
        <end position="623"/>
    </location>
</feature>
<dbReference type="FunFam" id="3.30.160.60:FF:001182">
    <property type="entry name" value="Zinc finger, C2H2 type"/>
    <property type="match status" value="1"/>
</dbReference>
<feature type="region of interest" description="Disordered" evidence="9">
    <location>
        <begin position="536"/>
        <end position="562"/>
    </location>
</feature>
<name>A0AA88YCE7_PINIB</name>
<dbReference type="Proteomes" id="UP001186944">
    <property type="component" value="Unassembled WGS sequence"/>
</dbReference>
<dbReference type="FunFam" id="3.30.160.60:FF:000125">
    <property type="entry name" value="Putative zinc finger protein 143"/>
    <property type="match status" value="1"/>
</dbReference>
<feature type="domain" description="C2H2-type" evidence="11">
    <location>
        <begin position="854"/>
        <end position="879"/>
    </location>
</feature>
<feature type="compositionally biased region" description="Basic and acidic residues" evidence="9">
    <location>
        <begin position="536"/>
        <end position="545"/>
    </location>
</feature>
<dbReference type="InterPro" id="IPR013087">
    <property type="entry name" value="Znf_C2H2_type"/>
</dbReference>
<sequence>MEIDNQESMTNNTNGENLSEKNLLPEYVHKYVEEDNNKFEMWIAEMIMMRDQNIENGKEKQEEVKTNFKKLFVDSSKQAEGDFEWICPKWISKWLAEPSKAPAIDNSNYLCPHKKLDPDCAVKLKCVSVKGADILYDKYSGGPRLPGEKSTCLICVGNRCRIIRTKQKMHEDDKMFGCMKKDVNPMEEKCYWVGKSSMRSWKRLVLEQIEEMAAAERKQQNYNRRTMSESEMEDQDMDKDEKEINGDLTDCPQEKRDVENYNLNDELSSKNESMELVLQFNEDLLCQYHGDLDPDVSCRKLIPEKIWNRLKEYFPNCPEYESDAPVCSKCCTLIQVDQENKDVNKRLAAAQKQVLGDLFNDRKRPQKFVLGQELNVVSASFVEEWRKFIRDPLKNSPVSEVSNIILLCKHDGYVHPPMENPPELSNTSIVYVWPTEWDIICQNFIVDFEISVVPYQAEDRLQFATLPDICKDCVNARNNEMEMARYEYKDATVYVRKIPKESKSKNNSISEGNSSKEDDPEYMQLGNLSDLEEPPDKMFKLDNGVRRKSSRHRKVRGEKEVKVSSTQTLKDLKLQIMKLFSVPPFDQNLFLDGIALKDNATTLSELRVAPGAIILLQADEPGLADSLDKPDPVSPEIVNTSSEKVNSFCDSYCNTLFGDSTSKADSNNNGSIESITDDVFTSTSSSASVSDKEFVVLGVGLQNLMHSYAAKNSSEGNIHEYTIDLPKKSHVITTYSKGHQVSISRQPFPYNSSTNAILSQTSLLNSINYNVRTVRPVVPRTNVNIKEKIEEKIFHCTYAGCNKVYSKSSHLKAHLRRHTGEKPFSCTWPGCGWRFSRSDELARHKRSHSGIKPYQCKICDKRFSRSDHLSKHLKVHRKR</sequence>
<dbReference type="SUPFAM" id="SSF57667">
    <property type="entry name" value="beta-beta-alpha zinc fingers"/>
    <property type="match status" value="2"/>
</dbReference>
<dbReference type="Pfam" id="PF00096">
    <property type="entry name" value="zf-C2H2"/>
    <property type="match status" value="3"/>
</dbReference>
<keyword evidence="4 7" id="KW-0863">Zinc-finger</keyword>
<dbReference type="InterPro" id="IPR036236">
    <property type="entry name" value="Znf_C2H2_sf"/>
</dbReference>
<dbReference type="GO" id="GO:0008270">
    <property type="term" value="F:zinc ion binding"/>
    <property type="evidence" value="ECO:0007669"/>
    <property type="project" value="UniProtKB-KW"/>
</dbReference>
<evidence type="ECO:0000256" key="5">
    <source>
        <dbReference type="ARBA" id="ARBA00022833"/>
    </source>
</evidence>
<feature type="domain" description="C2H2-type" evidence="11">
    <location>
        <begin position="794"/>
        <end position="823"/>
    </location>
</feature>
<dbReference type="SMART" id="SM00213">
    <property type="entry name" value="UBQ"/>
    <property type="match status" value="1"/>
</dbReference>
<dbReference type="AlphaFoldDB" id="A0AA88YCE7"/>
<comment type="caution">
    <text evidence="12">The sequence shown here is derived from an EMBL/GenBank/DDBJ whole genome shotgun (WGS) entry which is preliminary data.</text>
</comment>
<evidence type="ECO:0000259" key="10">
    <source>
        <dbReference type="PROSITE" id="PS50053"/>
    </source>
</evidence>
<evidence type="ECO:0000313" key="12">
    <source>
        <dbReference type="EMBL" id="KAK3102469.1"/>
    </source>
</evidence>
<dbReference type="EMBL" id="VSWD01000005">
    <property type="protein sequence ID" value="KAK3102469.1"/>
    <property type="molecule type" value="Genomic_DNA"/>
</dbReference>
<dbReference type="PANTHER" id="PTHR23235">
    <property type="entry name" value="KRUEPPEL-LIKE TRANSCRIPTION FACTOR"/>
    <property type="match status" value="1"/>
</dbReference>
<dbReference type="GO" id="GO:0000978">
    <property type="term" value="F:RNA polymerase II cis-regulatory region sequence-specific DNA binding"/>
    <property type="evidence" value="ECO:0007669"/>
    <property type="project" value="TreeGrafter"/>
</dbReference>
<evidence type="ECO:0000256" key="7">
    <source>
        <dbReference type="PROSITE-ProRule" id="PRU00042"/>
    </source>
</evidence>
<evidence type="ECO:0000256" key="6">
    <source>
        <dbReference type="ARBA" id="ARBA00023242"/>
    </source>
</evidence>
<keyword evidence="5" id="KW-0862">Zinc</keyword>
<dbReference type="GO" id="GO:0004843">
    <property type="term" value="F:cysteine-type deubiquitinase activity"/>
    <property type="evidence" value="ECO:0007669"/>
    <property type="project" value="InterPro"/>
</dbReference>
<evidence type="ECO:0000259" key="11">
    <source>
        <dbReference type="PROSITE" id="PS50157"/>
    </source>
</evidence>
<evidence type="ECO:0000256" key="3">
    <source>
        <dbReference type="ARBA" id="ARBA00022737"/>
    </source>
</evidence>
<dbReference type="FunFam" id="3.30.160.60:FF:000018">
    <property type="entry name" value="Krueppel-like factor 15"/>
    <property type="match status" value="1"/>
</dbReference>
<feature type="compositionally biased region" description="Basic residues" evidence="9">
    <location>
        <begin position="546"/>
        <end position="556"/>
    </location>
</feature>
<reference evidence="12" key="1">
    <citation type="submission" date="2019-08" db="EMBL/GenBank/DDBJ databases">
        <title>The improved chromosome-level genome for the pearl oyster Pinctada fucata martensii using PacBio sequencing and Hi-C.</title>
        <authorList>
            <person name="Zheng Z."/>
        </authorList>
    </citation>
    <scope>NUCLEOTIDE SEQUENCE</scope>
    <source>
        <strain evidence="12">ZZ-2019</strain>
        <tissue evidence="12">Adductor muscle</tissue>
    </source>
</reference>
<keyword evidence="13" id="KW-1185">Reference proteome</keyword>
<accession>A0AA88YCE7</accession>
<dbReference type="Gene3D" id="3.10.20.90">
    <property type="entry name" value="Phosphatidylinositol 3-kinase Catalytic Subunit, Chain A, domain 1"/>
    <property type="match status" value="1"/>
</dbReference>
<dbReference type="GO" id="GO:0005634">
    <property type="term" value="C:nucleus"/>
    <property type="evidence" value="ECO:0007669"/>
    <property type="project" value="UniProtKB-SubCell"/>
</dbReference>
<dbReference type="PROSITE" id="PS50157">
    <property type="entry name" value="ZINC_FINGER_C2H2_2"/>
    <property type="match status" value="3"/>
</dbReference>
<dbReference type="PROSITE" id="PS50053">
    <property type="entry name" value="UBIQUITIN_2"/>
    <property type="match status" value="1"/>
</dbReference>
<evidence type="ECO:0000256" key="2">
    <source>
        <dbReference type="ARBA" id="ARBA00022723"/>
    </source>
</evidence>
<dbReference type="InterPro" id="IPR029071">
    <property type="entry name" value="Ubiquitin-like_domsf"/>
</dbReference>
<dbReference type="InterPro" id="IPR000626">
    <property type="entry name" value="Ubiquitin-like_dom"/>
</dbReference>
<keyword evidence="8" id="KW-0175">Coiled coil</keyword>
<comment type="subcellular location">
    <subcellularLocation>
        <location evidence="1">Nucleus</location>
    </subcellularLocation>
</comment>
<dbReference type="Gene3D" id="3.30.160.60">
    <property type="entry name" value="Classic Zinc Finger"/>
    <property type="match status" value="3"/>
</dbReference>
<keyword evidence="6" id="KW-0539">Nucleus</keyword>
<evidence type="ECO:0000256" key="4">
    <source>
        <dbReference type="ARBA" id="ARBA00022771"/>
    </source>
</evidence>
<feature type="domain" description="C2H2-type" evidence="11">
    <location>
        <begin position="824"/>
        <end position="853"/>
    </location>
</feature>
<proteinExistence type="predicted"/>
<organism evidence="12 13">
    <name type="scientific">Pinctada imbricata</name>
    <name type="common">Atlantic pearl-oyster</name>
    <name type="synonym">Pinctada martensii</name>
    <dbReference type="NCBI Taxonomy" id="66713"/>
    <lineage>
        <taxon>Eukaryota</taxon>
        <taxon>Metazoa</taxon>
        <taxon>Spiralia</taxon>
        <taxon>Lophotrochozoa</taxon>
        <taxon>Mollusca</taxon>
        <taxon>Bivalvia</taxon>
        <taxon>Autobranchia</taxon>
        <taxon>Pteriomorphia</taxon>
        <taxon>Pterioida</taxon>
        <taxon>Pterioidea</taxon>
        <taxon>Pteriidae</taxon>
        <taxon>Pinctada</taxon>
    </lineage>
</organism>
<dbReference type="CDD" id="cd01795">
    <property type="entry name" value="Ubl_USP48"/>
    <property type="match status" value="1"/>
</dbReference>
<evidence type="ECO:0000256" key="1">
    <source>
        <dbReference type="ARBA" id="ARBA00004123"/>
    </source>
</evidence>
<dbReference type="SUPFAM" id="SSF54236">
    <property type="entry name" value="Ubiquitin-like"/>
    <property type="match status" value="1"/>
</dbReference>
<dbReference type="InterPro" id="IPR044743">
    <property type="entry name" value="Ubl_USP48"/>
</dbReference>
<dbReference type="PROSITE" id="PS00028">
    <property type="entry name" value="ZINC_FINGER_C2H2_1"/>
    <property type="match status" value="3"/>
</dbReference>
<feature type="coiled-coil region" evidence="8">
    <location>
        <begin position="198"/>
        <end position="225"/>
    </location>
</feature>
<dbReference type="Pfam" id="PF00240">
    <property type="entry name" value="ubiquitin"/>
    <property type="match status" value="1"/>
</dbReference>
<dbReference type="PANTHER" id="PTHR23235:SF120">
    <property type="entry name" value="KRUPPEL-LIKE FACTOR 15"/>
    <property type="match status" value="1"/>
</dbReference>
<protein>
    <submittedName>
        <fullName evidence="12">Uncharacterized protein</fullName>
    </submittedName>
</protein>
<evidence type="ECO:0000313" key="13">
    <source>
        <dbReference type="Proteomes" id="UP001186944"/>
    </source>
</evidence>
<dbReference type="GO" id="GO:0000981">
    <property type="term" value="F:DNA-binding transcription factor activity, RNA polymerase II-specific"/>
    <property type="evidence" value="ECO:0007669"/>
    <property type="project" value="TreeGrafter"/>
</dbReference>
<dbReference type="GO" id="GO:0004197">
    <property type="term" value="F:cysteine-type endopeptidase activity"/>
    <property type="evidence" value="ECO:0007669"/>
    <property type="project" value="InterPro"/>
</dbReference>
<gene>
    <name evidence="12" type="ORF">FSP39_011588</name>
</gene>
<keyword evidence="3" id="KW-0677">Repeat</keyword>
<dbReference type="SMART" id="SM00355">
    <property type="entry name" value="ZnF_C2H2"/>
    <property type="match status" value="3"/>
</dbReference>
<keyword evidence="2" id="KW-0479">Metal-binding</keyword>
<evidence type="ECO:0000256" key="8">
    <source>
        <dbReference type="SAM" id="Coils"/>
    </source>
</evidence>
<evidence type="ECO:0000256" key="9">
    <source>
        <dbReference type="SAM" id="MobiDB-lite"/>
    </source>
</evidence>